<dbReference type="PANTHER" id="PTHR43700">
    <property type="entry name" value="PHOSPHORIBOSYLAMINOIMIDAZOLE-SUCCINOCARBOXAMIDE SYNTHASE"/>
    <property type="match status" value="1"/>
</dbReference>
<evidence type="ECO:0000256" key="5">
    <source>
        <dbReference type="ARBA" id="ARBA00022755"/>
    </source>
</evidence>
<keyword evidence="6 8" id="KW-0067">ATP-binding</keyword>
<comment type="similarity">
    <text evidence="2 8">Belongs to the SAICAR synthetase family.</text>
</comment>
<dbReference type="SUPFAM" id="SSF56104">
    <property type="entry name" value="SAICAR synthase-like"/>
    <property type="match status" value="1"/>
</dbReference>
<dbReference type="PROSITE" id="PS01058">
    <property type="entry name" value="SAICAR_SYNTHETASE_2"/>
    <property type="match status" value="1"/>
</dbReference>
<evidence type="ECO:0000313" key="11">
    <source>
        <dbReference type="Proteomes" id="UP000294558"/>
    </source>
</evidence>
<comment type="pathway">
    <text evidence="1 8">Purine metabolism; IMP biosynthesis via de novo pathway; 5-amino-1-(5-phospho-D-ribosyl)imidazole-4-carboxamide from 5-amino-1-(5-phospho-D-ribosyl)imidazole-4-carboxylate: step 1/2.</text>
</comment>
<dbReference type="NCBIfam" id="NF009251">
    <property type="entry name" value="PRK12607.1"/>
    <property type="match status" value="1"/>
</dbReference>
<dbReference type="Gene3D" id="3.30.200.20">
    <property type="entry name" value="Phosphorylase Kinase, domain 1"/>
    <property type="match status" value="1"/>
</dbReference>
<dbReference type="GO" id="GO:0005524">
    <property type="term" value="F:ATP binding"/>
    <property type="evidence" value="ECO:0007669"/>
    <property type="project" value="UniProtKB-KW"/>
</dbReference>
<dbReference type="RefSeq" id="WP_133868982.1">
    <property type="nucleotide sequence ID" value="NZ_SOAU01000001.1"/>
</dbReference>
<proteinExistence type="inferred from homology"/>
<dbReference type="GO" id="GO:0005737">
    <property type="term" value="C:cytoplasm"/>
    <property type="evidence" value="ECO:0007669"/>
    <property type="project" value="TreeGrafter"/>
</dbReference>
<dbReference type="InterPro" id="IPR018236">
    <property type="entry name" value="SAICAR_synthetase_CS"/>
</dbReference>
<comment type="catalytic activity">
    <reaction evidence="7 8">
        <text>5-amino-1-(5-phospho-D-ribosyl)imidazole-4-carboxylate + L-aspartate + ATP = (2S)-2-[5-amino-1-(5-phospho-beta-D-ribosyl)imidazole-4-carboxamido]succinate + ADP + phosphate + 2 H(+)</text>
        <dbReference type="Rhea" id="RHEA:22628"/>
        <dbReference type="ChEBI" id="CHEBI:15378"/>
        <dbReference type="ChEBI" id="CHEBI:29991"/>
        <dbReference type="ChEBI" id="CHEBI:30616"/>
        <dbReference type="ChEBI" id="CHEBI:43474"/>
        <dbReference type="ChEBI" id="CHEBI:58443"/>
        <dbReference type="ChEBI" id="CHEBI:77657"/>
        <dbReference type="ChEBI" id="CHEBI:456216"/>
        <dbReference type="EC" id="6.3.2.6"/>
    </reaction>
</comment>
<evidence type="ECO:0000256" key="3">
    <source>
        <dbReference type="ARBA" id="ARBA00022598"/>
    </source>
</evidence>
<evidence type="ECO:0000256" key="1">
    <source>
        <dbReference type="ARBA" id="ARBA00004672"/>
    </source>
</evidence>
<dbReference type="Gene3D" id="3.30.470.20">
    <property type="entry name" value="ATP-grasp fold, B domain"/>
    <property type="match status" value="1"/>
</dbReference>
<evidence type="ECO:0000256" key="7">
    <source>
        <dbReference type="ARBA" id="ARBA00048475"/>
    </source>
</evidence>
<evidence type="ECO:0000256" key="4">
    <source>
        <dbReference type="ARBA" id="ARBA00022741"/>
    </source>
</evidence>
<keyword evidence="5 8" id="KW-0658">Purine biosynthesis</keyword>
<dbReference type="GO" id="GO:0004639">
    <property type="term" value="F:phosphoribosylaminoimidazolesuccinocarboxamide synthase activity"/>
    <property type="evidence" value="ECO:0007669"/>
    <property type="project" value="UniProtKB-UniRule"/>
</dbReference>
<evidence type="ECO:0000256" key="8">
    <source>
        <dbReference type="HAMAP-Rule" id="MF_00137"/>
    </source>
</evidence>
<accession>A0A4R7I274</accession>
<name>A0A4R7I274_9ACTN</name>
<feature type="domain" description="SAICAR synthetase/ADE2 N-terminal" evidence="9">
    <location>
        <begin position="21"/>
        <end position="261"/>
    </location>
</feature>
<dbReference type="OrthoDB" id="9801549at2"/>
<dbReference type="EMBL" id="SOAU01000001">
    <property type="protein sequence ID" value="TDT16623.1"/>
    <property type="molecule type" value="Genomic_DNA"/>
</dbReference>
<dbReference type="Proteomes" id="UP000294558">
    <property type="component" value="Unassembled WGS sequence"/>
</dbReference>
<keyword evidence="4 8" id="KW-0547">Nucleotide-binding</keyword>
<gene>
    <name evidence="8" type="primary">purC</name>
    <name evidence="10" type="ORF">BDK89_2215</name>
</gene>
<dbReference type="AlphaFoldDB" id="A0A4R7I274"/>
<dbReference type="CDD" id="cd01414">
    <property type="entry name" value="SAICAR_synt_Sc"/>
    <property type="match status" value="1"/>
</dbReference>
<dbReference type="GO" id="GO:0006189">
    <property type="term" value="P:'de novo' IMP biosynthetic process"/>
    <property type="evidence" value="ECO:0007669"/>
    <property type="project" value="UniProtKB-UniRule"/>
</dbReference>
<evidence type="ECO:0000256" key="6">
    <source>
        <dbReference type="ARBA" id="ARBA00022840"/>
    </source>
</evidence>
<dbReference type="InterPro" id="IPR028923">
    <property type="entry name" value="SAICAR_synt/ADE2_N"/>
</dbReference>
<evidence type="ECO:0000259" key="9">
    <source>
        <dbReference type="Pfam" id="PF01259"/>
    </source>
</evidence>
<dbReference type="EC" id="6.3.2.6" evidence="8"/>
<keyword evidence="3 8" id="KW-0436">Ligase</keyword>
<evidence type="ECO:0000313" key="10">
    <source>
        <dbReference type="EMBL" id="TDT16623.1"/>
    </source>
</evidence>
<sequence>MRTSLFEPFTEIDLPLPDRRDGKVRASWAIGHDRRLIVTTDRLSAFDRILAGVPYKGQVLNQLAAWWFDRTSDIVPNHVVSVPDPNALLARAAVPLPVEVVVRGHITGVTDTSVWGMYSEGQRSIYGYDFPDGLAKNTPLPNHIVTPTTKAQAGGHDVPLTCAQVVERGLLDADLWERVMDIALTVFGRGVEIAEQAGLILADTKYEFGMTHDGDLILIDEIHTPDSSRVWMADSYERRLADGNEPESLDKEDVRRAFAELGYKGEGPIPNVPDEVWSATTARYIVAYERLTGTPFDPGAYPVPERLTANLTKAGLL</sequence>
<dbReference type="HAMAP" id="MF_00137">
    <property type="entry name" value="SAICAR_synth"/>
    <property type="match status" value="1"/>
</dbReference>
<dbReference type="Pfam" id="PF01259">
    <property type="entry name" value="SAICAR_synt"/>
    <property type="match status" value="1"/>
</dbReference>
<protein>
    <recommendedName>
        <fullName evidence="8">Phosphoribosylaminoimidazole-succinocarboxamide synthase</fullName>
        <ecNumber evidence="8">6.3.2.6</ecNumber>
    </recommendedName>
    <alternativeName>
        <fullName evidence="8">SAICAR synthetase</fullName>
    </alternativeName>
</protein>
<dbReference type="PANTHER" id="PTHR43700:SF1">
    <property type="entry name" value="PHOSPHORIBOSYLAMINOIMIDAZOLE-SUCCINOCARBOXAMIDE SYNTHASE"/>
    <property type="match status" value="1"/>
</dbReference>
<comment type="caution">
    <text evidence="10">The sequence shown here is derived from an EMBL/GenBank/DDBJ whole genome shotgun (WGS) entry which is preliminary data.</text>
</comment>
<keyword evidence="11" id="KW-1185">Reference proteome</keyword>
<organism evidence="10 11">
    <name type="scientific">Ilumatobacter fluminis</name>
    <dbReference type="NCBI Taxonomy" id="467091"/>
    <lineage>
        <taxon>Bacteria</taxon>
        <taxon>Bacillati</taxon>
        <taxon>Actinomycetota</taxon>
        <taxon>Acidimicrobiia</taxon>
        <taxon>Acidimicrobiales</taxon>
        <taxon>Ilumatobacteraceae</taxon>
        <taxon>Ilumatobacter</taxon>
    </lineage>
</organism>
<reference evidence="10 11" key="1">
    <citation type="submission" date="2019-03" db="EMBL/GenBank/DDBJ databases">
        <title>Sequencing the genomes of 1000 actinobacteria strains.</title>
        <authorList>
            <person name="Klenk H.-P."/>
        </authorList>
    </citation>
    <scope>NUCLEOTIDE SEQUENCE [LARGE SCALE GENOMIC DNA]</scope>
    <source>
        <strain evidence="10 11">DSM 18936</strain>
    </source>
</reference>
<evidence type="ECO:0000256" key="2">
    <source>
        <dbReference type="ARBA" id="ARBA00010190"/>
    </source>
</evidence>
<dbReference type="UniPathway" id="UPA00074">
    <property type="reaction ID" value="UER00131"/>
</dbReference>